<comment type="caution">
    <text evidence="2">The sequence shown here is derived from an EMBL/GenBank/DDBJ whole genome shotgun (WGS) entry which is preliminary data.</text>
</comment>
<dbReference type="RefSeq" id="WP_008614272.1">
    <property type="nucleotide sequence ID" value="NZ_AONQ01000005.1"/>
</dbReference>
<dbReference type="PATRIC" id="fig|1244869.3.peg.659"/>
<evidence type="ECO:0000313" key="3">
    <source>
        <dbReference type="Proteomes" id="UP000011744"/>
    </source>
</evidence>
<evidence type="ECO:0000256" key="1">
    <source>
        <dbReference type="SAM" id="MobiDB-lite"/>
    </source>
</evidence>
<evidence type="ECO:0000313" key="2">
    <source>
        <dbReference type="EMBL" id="EME71402.1"/>
    </source>
</evidence>
<accession>M2ZVH6</accession>
<dbReference type="STRING" id="1244869.H261_03298"/>
<gene>
    <name evidence="2" type="ORF">H261_03298</name>
</gene>
<proteinExistence type="predicted"/>
<protein>
    <submittedName>
        <fullName evidence="2">Uncharacterized protein</fullName>
    </submittedName>
</protein>
<dbReference type="EMBL" id="AONQ01000005">
    <property type="protein sequence ID" value="EME71402.1"/>
    <property type="molecule type" value="Genomic_DNA"/>
</dbReference>
<name>M2ZVH6_9PROT</name>
<dbReference type="Proteomes" id="UP000011744">
    <property type="component" value="Unassembled WGS sequence"/>
</dbReference>
<feature type="compositionally biased region" description="Basic and acidic residues" evidence="1">
    <location>
        <begin position="96"/>
        <end position="110"/>
    </location>
</feature>
<organism evidence="2 3">
    <name type="scientific">Paramagnetospirillum caucaseum</name>
    <dbReference type="NCBI Taxonomy" id="1244869"/>
    <lineage>
        <taxon>Bacteria</taxon>
        <taxon>Pseudomonadati</taxon>
        <taxon>Pseudomonadota</taxon>
        <taxon>Alphaproteobacteria</taxon>
        <taxon>Rhodospirillales</taxon>
        <taxon>Magnetospirillaceae</taxon>
        <taxon>Paramagnetospirillum</taxon>
    </lineage>
</organism>
<keyword evidence="3" id="KW-1185">Reference proteome</keyword>
<dbReference type="OrthoDB" id="7211084at2"/>
<sequence length="323" mass="34707">MPPGKPMKFYPSEWRADQGLRVCSLAARGLWIECMVIMHEADPYGHLVVNGHPVTDIQLATLTGTDPSTVQLLLRELETAGVYAVSRNKVIYSRSMTRDERRRRDGEKAQKTGAKLPNSRRSQHVENNGKNSPPPEVVGGVVIDSPPGVVEPLATALLSPPLPPLFPPAPPFSPPIIPPISSQAPALGSVGTVVEAVWAMSGVDPGPKRVRGYIDDFGKAREWLEAGYGADEIIAAARSVLTSRKVNDPWSYLGKLMPDLIAAVRAEASRGSAGGDGCGGVPWDQRLSRFKDSGFWLDSWGPKPGQAGCLVPVEILRKHGFGG</sequence>
<dbReference type="AlphaFoldDB" id="M2ZVH6"/>
<dbReference type="eggNOG" id="COG3935">
    <property type="taxonomic scope" value="Bacteria"/>
</dbReference>
<feature type="region of interest" description="Disordered" evidence="1">
    <location>
        <begin position="95"/>
        <end position="138"/>
    </location>
</feature>
<reference evidence="2 3" key="1">
    <citation type="journal article" date="2014" name="Genome Announc.">
        <title>Draft Genome Sequence of Magnetospirillum sp. Strain SO-1, a Freshwater Magnetotactic Bacterium Isolated from the Ol'khovka River, Russia.</title>
        <authorList>
            <person name="Grouzdev D.S."/>
            <person name="Dziuba M.V."/>
            <person name="Sukhacheva M.S."/>
            <person name="Mardanov A.V."/>
            <person name="Beletskiy A.V."/>
            <person name="Kuznetsov B.B."/>
            <person name="Skryabin K.G."/>
        </authorList>
    </citation>
    <scope>NUCLEOTIDE SEQUENCE [LARGE SCALE GENOMIC DNA]</scope>
    <source>
        <strain evidence="2 3">SO-1</strain>
    </source>
</reference>